<dbReference type="InterPro" id="IPR013107">
    <property type="entry name" value="Acyl-CoA_DH_C"/>
</dbReference>
<evidence type="ECO:0000256" key="2">
    <source>
        <dbReference type="ARBA" id="ARBA00049661"/>
    </source>
</evidence>
<dbReference type="InterPro" id="IPR037069">
    <property type="entry name" value="AcylCoA_DH/ox_N_sf"/>
</dbReference>
<sequence>MTTTDIPTAGAATDLLGPAPDLVARASSIREVLREHAAEGDKGQAAAAAVERMEAEGLLRLTVPRRYDGFEANTRTVADVLVELARGDGSAAWSAMLINIGNWFATTWPVRAQDEVWAGNPSAKLCVILNPMTTAERAEGGFRMSGTWAFASGSYLATHAMLGFLAPQPDGSLRHALAIVHPGDWKVERSWYPMGLKGSGSDTVVVNDVFIPEHRVQYFEDMVNGELCTELRDMEPAARAPFLPKGTIIFGAIQIGLGKAAADLAMARLRTKGVTGTVYTEARNSPVHQLAAADAQTKIDLAELLMHRACRDIDGSAASGELLDEVIRARVRNDTGTIVTLIGDALDQLMKAAGSGSYLASSPLHRIYQDALTGGSHAHATPQVGKEVYGRLLLGADGGVTVHV</sequence>
<keyword evidence="1" id="KW-0560">Oxidoreductase</keyword>
<evidence type="ECO:0000313" key="5">
    <source>
        <dbReference type="EMBL" id="MCG2622970.1"/>
    </source>
</evidence>
<dbReference type="RefSeq" id="WP_237821813.1">
    <property type="nucleotide sequence ID" value="NZ_JAKLTQ010000010.1"/>
</dbReference>
<dbReference type="EMBL" id="JAKLTQ010000010">
    <property type="protein sequence ID" value="MCG2622970.1"/>
    <property type="molecule type" value="Genomic_DNA"/>
</dbReference>
<dbReference type="Pfam" id="PF08028">
    <property type="entry name" value="Acyl-CoA_dh_2"/>
    <property type="match status" value="1"/>
</dbReference>
<evidence type="ECO:0000259" key="4">
    <source>
        <dbReference type="Pfam" id="PF08028"/>
    </source>
</evidence>
<dbReference type="InterPro" id="IPR050741">
    <property type="entry name" value="Acyl-CoA_dehydrogenase"/>
</dbReference>
<dbReference type="InterPro" id="IPR046373">
    <property type="entry name" value="Acyl-CoA_Oxase/DH_mid-dom_sf"/>
</dbReference>
<evidence type="ECO:0000313" key="6">
    <source>
        <dbReference type="Proteomes" id="UP001165368"/>
    </source>
</evidence>
<dbReference type="Pfam" id="PF02771">
    <property type="entry name" value="Acyl-CoA_dh_N"/>
    <property type="match status" value="1"/>
</dbReference>
<name>A0ABS9L8L1_9MICC</name>
<keyword evidence="6" id="KW-1185">Reference proteome</keyword>
<feature type="domain" description="Acyl-CoA dehydrogenase C-terminal" evidence="4">
    <location>
        <begin position="248"/>
        <end position="380"/>
    </location>
</feature>
<proteinExistence type="inferred from homology"/>
<dbReference type="PIRSF" id="PIRSF016578">
    <property type="entry name" value="HsaA"/>
    <property type="match status" value="1"/>
</dbReference>
<comment type="similarity">
    <text evidence="2">Belongs to the HpaH/HsaA monooxygenase family.</text>
</comment>
<dbReference type="Proteomes" id="UP001165368">
    <property type="component" value="Unassembled WGS sequence"/>
</dbReference>
<dbReference type="InterPro" id="IPR013786">
    <property type="entry name" value="AcylCoA_DH/ox_N"/>
</dbReference>
<dbReference type="InterPro" id="IPR009100">
    <property type="entry name" value="AcylCoA_DH/oxidase_NM_dom_sf"/>
</dbReference>
<comment type="caution">
    <text evidence="5">The sequence shown here is derived from an EMBL/GenBank/DDBJ whole genome shotgun (WGS) entry which is preliminary data.</text>
</comment>
<organism evidence="5 6">
    <name type="scientific">Arthrobacter hankyongi</name>
    <dbReference type="NCBI Taxonomy" id="2904801"/>
    <lineage>
        <taxon>Bacteria</taxon>
        <taxon>Bacillati</taxon>
        <taxon>Actinomycetota</taxon>
        <taxon>Actinomycetes</taxon>
        <taxon>Micrococcales</taxon>
        <taxon>Micrococcaceae</taxon>
        <taxon>Arthrobacter</taxon>
    </lineage>
</organism>
<dbReference type="Gene3D" id="1.10.540.10">
    <property type="entry name" value="Acyl-CoA dehydrogenase/oxidase, N-terminal domain"/>
    <property type="match status" value="1"/>
</dbReference>
<dbReference type="Gene3D" id="1.20.140.10">
    <property type="entry name" value="Butyryl-CoA Dehydrogenase, subunit A, domain 3"/>
    <property type="match status" value="1"/>
</dbReference>
<dbReference type="SUPFAM" id="SSF56645">
    <property type="entry name" value="Acyl-CoA dehydrogenase NM domain-like"/>
    <property type="match status" value="1"/>
</dbReference>
<gene>
    <name evidence="5" type="ORF">LVY72_13795</name>
</gene>
<dbReference type="PANTHER" id="PTHR48083">
    <property type="entry name" value="MEDIUM-CHAIN SPECIFIC ACYL-COA DEHYDROGENASE, MITOCHONDRIAL-RELATED"/>
    <property type="match status" value="1"/>
</dbReference>
<protein>
    <submittedName>
        <fullName evidence="5">Acyl-CoA dehydrogenase family protein</fullName>
    </submittedName>
</protein>
<reference evidence="5" key="1">
    <citation type="submission" date="2022-01" db="EMBL/GenBank/DDBJ databases">
        <authorList>
            <person name="Jo J.-H."/>
            <person name="Im W.-T."/>
        </authorList>
    </citation>
    <scope>NUCLEOTIDE SEQUENCE</scope>
    <source>
        <strain evidence="5">I2-34</strain>
    </source>
</reference>
<dbReference type="SUPFAM" id="SSF47203">
    <property type="entry name" value="Acyl-CoA dehydrogenase C-terminal domain-like"/>
    <property type="match status" value="1"/>
</dbReference>
<dbReference type="PANTHER" id="PTHR48083:SF19">
    <property type="entry name" value="FLAVIN-DEPENDENT MONOOXYGENASE, OXYGENASE SUBUNIT HSAA"/>
    <property type="match status" value="1"/>
</dbReference>
<evidence type="ECO:0000256" key="1">
    <source>
        <dbReference type="ARBA" id="ARBA00023002"/>
    </source>
</evidence>
<dbReference type="InterPro" id="IPR036250">
    <property type="entry name" value="AcylCo_DH-like_C"/>
</dbReference>
<feature type="domain" description="Acyl-CoA dehydrogenase/oxidase N-terminal" evidence="3">
    <location>
        <begin position="30"/>
        <end position="97"/>
    </location>
</feature>
<evidence type="ECO:0000259" key="3">
    <source>
        <dbReference type="Pfam" id="PF02771"/>
    </source>
</evidence>
<accession>A0ABS9L8L1</accession>
<dbReference type="Gene3D" id="2.40.110.10">
    <property type="entry name" value="Butyryl-CoA Dehydrogenase, subunit A, domain 2"/>
    <property type="match status" value="1"/>
</dbReference>